<feature type="transmembrane region" description="Helical" evidence="7">
    <location>
        <begin position="195"/>
        <end position="220"/>
    </location>
</feature>
<keyword evidence="6 7" id="KW-0472">Membrane</keyword>
<keyword evidence="2 7" id="KW-0813">Transport</keyword>
<organism evidence="9 10">
    <name type="scientific">Actibacterium mucosum KCTC 23349</name>
    <dbReference type="NCBI Taxonomy" id="1454373"/>
    <lineage>
        <taxon>Bacteria</taxon>
        <taxon>Pseudomonadati</taxon>
        <taxon>Pseudomonadota</taxon>
        <taxon>Alphaproteobacteria</taxon>
        <taxon>Rhodobacterales</taxon>
        <taxon>Roseobacteraceae</taxon>
        <taxon>Actibacterium</taxon>
    </lineage>
</organism>
<comment type="subcellular location">
    <subcellularLocation>
        <location evidence="1 7">Cell membrane</location>
        <topology evidence="1 7">Multi-pass membrane protein</topology>
    </subcellularLocation>
</comment>
<feature type="transmembrane region" description="Helical" evidence="7">
    <location>
        <begin position="149"/>
        <end position="174"/>
    </location>
</feature>
<feature type="transmembrane region" description="Helical" evidence="7">
    <location>
        <begin position="66"/>
        <end position="88"/>
    </location>
</feature>
<evidence type="ECO:0000313" key="9">
    <source>
        <dbReference type="EMBL" id="KAJ54441.1"/>
    </source>
</evidence>
<dbReference type="PROSITE" id="PS51257">
    <property type="entry name" value="PROKAR_LIPOPROTEIN"/>
    <property type="match status" value="1"/>
</dbReference>
<keyword evidence="4 7" id="KW-0812">Transmembrane</keyword>
<dbReference type="EMBL" id="JFKE01000007">
    <property type="protein sequence ID" value="KAJ54441.1"/>
    <property type="molecule type" value="Genomic_DNA"/>
</dbReference>
<proteinExistence type="inferred from homology"/>
<evidence type="ECO:0000256" key="1">
    <source>
        <dbReference type="ARBA" id="ARBA00004651"/>
    </source>
</evidence>
<feature type="transmembrane region" description="Helical" evidence="7">
    <location>
        <begin position="255"/>
        <end position="279"/>
    </location>
</feature>
<evidence type="ECO:0000313" key="10">
    <source>
        <dbReference type="Proteomes" id="UP000026249"/>
    </source>
</evidence>
<dbReference type="AlphaFoldDB" id="A0A037ZG03"/>
<evidence type="ECO:0000256" key="7">
    <source>
        <dbReference type="RuleBase" id="RU363032"/>
    </source>
</evidence>
<dbReference type="SUPFAM" id="SSF161098">
    <property type="entry name" value="MetI-like"/>
    <property type="match status" value="1"/>
</dbReference>
<dbReference type="PANTHER" id="PTHR30193">
    <property type="entry name" value="ABC TRANSPORTER PERMEASE PROTEIN"/>
    <property type="match status" value="1"/>
</dbReference>
<protein>
    <submittedName>
        <fullName evidence="9">Sugar ABC transporter permease</fullName>
    </submittedName>
</protein>
<dbReference type="OrthoDB" id="9801818at2"/>
<gene>
    <name evidence="9" type="ORF">ACMU_17155</name>
</gene>
<dbReference type="CDD" id="cd06261">
    <property type="entry name" value="TM_PBP2"/>
    <property type="match status" value="1"/>
</dbReference>
<dbReference type="Gene3D" id="1.10.3720.10">
    <property type="entry name" value="MetI-like"/>
    <property type="match status" value="1"/>
</dbReference>
<name>A0A037ZG03_9RHOB</name>
<evidence type="ECO:0000256" key="5">
    <source>
        <dbReference type="ARBA" id="ARBA00022989"/>
    </source>
</evidence>
<evidence type="ECO:0000256" key="6">
    <source>
        <dbReference type="ARBA" id="ARBA00023136"/>
    </source>
</evidence>
<evidence type="ECO:0000256" key="2">
    <source>
        <dbReference type="ARBA" id="ARBA00022448"/>
    </source>
</evidence>
<evidence type="ECO:0000259" key="8">
    <source>
        <dbReference type="PROSITE" id="PS50928"/>
    </source>
</evidence>
<dbReference type="PROSITE" id="PS50928">
    <property type="entry name" value="ABC_TM1"/>
    <property type="match status" value="1"/>
</dbReference>
<keyword evidence="3" id="KW-1003">Cell membrane</keyword>
<keyword evidence="5 7" id="KW-1133">Transmembrane helix</keyword>
<comment type="similarity">
    <text evidence="7">Belongs to the binding-protein-dependent transport system permease family.</text>
</comment>
<dbReference type="GO" id="GO:0005886">
    <property type="term" value="C:plasma membrane"/>
    <property type="evidence" value="ECO:0007669"/>
    <property type="project" value="UniProtKB-SubCell"/>
</dbReference>
<evidence type="ECO:0000256" key="4">
    <source>
        <dbReference type="ARBA" id="ARBA00022692"/>
    </source>
</evidence>
<dbReference type="PANTHER" id="PTHR30193:SF42">
    <property type="entry name" value="ABC TRANSPORTER PERMEASE PROTEIN"/>
    <property type="match status" value="1"/>
</dbReference>
<keyword evidence="10" id="KW-1185">Reference proteome</keyword>
<comment type="caution">
    <text evidence="9">The sequence shown here is derived from an EMBL/GenBank/DDBJ whole genome shotgun (WGS) entry which is preliminary data.</text>
</comment>
<feature type="transmembrane region" description="Helical" evidence="7">
    <location>
        <begin position="100"/>
        <end position="120"/>
    </location>
</feature>
<dbReference type="Pfam" id="PF00528">
    <property type="entry name" value="BPD_transp_1"/>
    <property type="match status" value="1"/>
</dbReference>
<dbReference type="InterPro" id="IPR051393">
    <property type="entry name" value="ABC_transporter_permease"/>
</dbReference>
<accession>A0A037ZG03</accession>
<dbReference type="Proteomes" id="UP000026249">
    <property type="component" value="Unassembled WGS sequence"/>
</dbReference>
<dbReference type="InterPro" id="IPR035906">
    <property type="entry name" value="MetI-like_sf"/>
</dbReference>
<reference evidence="9 10" key="1">
    <citation type="submission" date="2014-03" db="EMBL/GenBank/DDBJ databases">
        <title>Draft Genome Sequence of Actibacterium mucosum KCTC 23349, a Marine Alphaproteobacterium with Complex Ionic Requirements Isolated from Mediterranean Seawater at Malvarrosa Beach, Valencia, Spain.</title>
        <authorList>
            <person name="Arahal D.R."/>
            <person name="Shao Z."/>
            <person name="Lai Q."/>
            <person name="Pujalte M.J."/>
        </authorList>
    </citation>
    <scope>NUCLEOTIDE SEQUENCE [LARGE SCALE GENOMIC DNA]</scope>
    <source>
        <strain evidence="9 10">KCTC 23349</strain>
    </source>
</reference>
<dbReference type="GO" id="GO:0055085">
    <property type="term" value="P:transmembrane transport"/>
    <property type="evidence" value="ECO:0007669"/>
    <property type="project" value="InterPro"/>
</dbReference>
<dbReference type="InterPro" id="IPR000515">
    <property type="entry name" value="MetI-like"/>
</dbReference>
<feature type="domain" description="ABC transmembrane type-1" evidence="8">
    <location>
        <begin position="63"/>
        <end position="278"/>
    </location>
</feature>
<evidence type="ECO:0000256" key="3">
    <source>
        <dbReference type="ARBA" id="ARBA00022475"/>
    </source>
</evidence>
<sequence length="291" mass="32088">MNKWIARLALAPAAIVAFGVFIGCLAYTLALSFTSSRMLPRFEWVGFEQYEKLFASSRWQVSVENLFLFGTVYIVACLLLGYVLAVLIDQKVRGETLLRTIYLSPHALSLVVTGLVWSWFLNPQFGLQAFVQELGFENFRFAWLSDPKMAIHAVTLTAVWRGTGIVMILMLAGLRGVDAEMIKSLRVDGVPKWRIYTQVIPPILTPMILTSLVLLAAGVINSYDLVVALTRGGPGISTQVPALFVMEHFFARGDVGVATAGAAIMLLSLIVVAGPLILWRRIASRRQEAAQ</sequence>
<dbReference type="STRING" id="1454373.ACMU_17155"/>